<proteinExistence type="predicted"/>
<protein>
    <submittedName>
        <fullName evidence="1">PAL2</fullName>
    </submittedName>
</protein>
<reference evidence="1" key="2">
    <citation type="journal article" date="2015" name="Data Brief">
        <title>Shoot transcriptome of the giant reed, Arundo donax.</title>
        <authorList>
            <person name="Barrero R.A."/>
            <person name="Guerrero F.D."/>
            <person name="Moolhuijzen P."/>
            <person name="Goolsby J.A."/>
            <person name="Tidwell J."/>
            <person name="Bellgard S.E."/>
            <person name="Bellgard M.I."/>
        </authorList>
    </citation>
    <scope>NUCLEOTIDE SEQUENCE</scope>
    <source>
        <tissue evidence="1">Shoot tissue taken approximately 20 cm above the soil surface</tissue>
    </source>
</reference>
<reference evidence="1" key="1">
    <citation type="submission" date="2014-09" db="EMBL/GenBank/DDBJ databases">
        <authorList>
            <person name="Magalhaes I.L.F."/>
            <person name="Oliveira U."/>
            <person name="Santos F.R."/>
            <person name="Vidigal T.H.D.A."/>
            <person name="Brescovit A.D."/>
            <person name="Santos A.J."/>
        </authorList>
    </citation>
    <scope>NUCLEOTIDE SEQUENCE</scope>
    <source>
        <tissue evidence="1">Shoot tissue taken approximately 20 cm above the soil surface</tissue>
    </source>
</reference>
<dbReference type="AlphaFoldDB" id="A0A0A8Y780"/>
<dbReference type="EMBL" id="GBRH01275909">
    <property type="protein sequence ID" value="JAD21986.1"/>
    <property type="molecule type" value="Transcribed_RNA"/>
</dbReference>
<evidence type="ECO:0000313" key="1">
    <source>
        <dbReference type="EMBL" id="JAD21986.1"/>
    </source>
</evidence>
<accession>A0A0A8Y780</accession>
<name>A0A0A8Y780_ARUDO</name>
<sequence>MASRISNRILEYPWRRVLMRTSIAARVASAGRTWLPSVPPMLKAPVLRKQMSSRWSVPPSLVQLWEVTP</sequence>
<organism evidence="1">
    <name type="scientific">Arundo donax</name>
    <name type="common">Giant reed</name>
    <name type="synonym">Donax arundinaceus</name>
    <dbReference type="NCBI Taxonomy" id="35708"/>
    <lineage>
        <taxon>Eukaryota</taxon>
        <taxon>Viridiplantae</taxon>
        <taxon>Streptophyta</taxon>
        <taxon>Embryophyta</taxon>
        <taxon>Tracheophyta</taxon>
        <taxon>Spermatophyta</taxon>
        <taxon>Magnoliopsida</taxon>
        <taxon>Liliopsida</taxon>
        <taxon>Poales</taxon>
        <taxon>Poaceae</taxon>
        <taxon>PACMAD clade</taxon>
        <taxon>Arundinoideae</taxon>
        <taxon>Arundineae</taxon>
        <taxon>Arundo</taxon>
    </lineage>
</organism>